<dbReference type="InterPro" id="IPR033228">
    <property type="entry name" value="SZT2"/>
</dbReference>
<reference evidence="2" key="1">
    <citation type="journal article" date="2011" name="PLoS Biol.">
        <title>Gene gain and loss during evolution of obligate parasitism in the white rust pathogen of Arabidopsis thaliana.</title>
        <authorList>
            <person name="Kemen E."/>
            <person name="Gardiner A."/>
            <person name="Schultz-Larsen T."/>
            <person name="Kemen A.C."/>
            <person name="Balmuth A.L."/>
            <person name="Robert-Seilaniantz A."/>
            <person name="Bailey K."/>
            <person name="Holub E."/>
            <person name="Studholme D.J."/>
            <person name="Maclean D."/>
            <person name="Jones J.D."/>
        </authorList>
    </citation>
    <scope>NUCLEOTIDE SEQUENCE</scope>
</reference>
<feature type="compositionally biased region" description="Low complexity" evidence="1">
    <location>
        <begin position="2316"/>
        <end position="2327"/>
    </location>
</feature>
<feature type="region of interest" description="Disordered" evidence="1">
    <location>
        <begin position="1669"/>
        <end position="1703"/>
    </location>
</feature>
<organism evidence="2">
    <name type="scientific">Albugo laibachii Nc14</name>
    <dbReference type="NCBI Taxonomy" id="890382"/>
    <lineage>
        <taxon>Eukaryota</taxon>
        <taxon>Sar</taxon>
        <taxon>Stramenopiles</taxon>
        <taxon>Oomycota</taxon>
        <taxon>Peronosporomycetes</taxon>
        <taxon>Albuginales</taxon>
        <taxon>Albuginaceae</taxon>
        <taxon>Albugo</taxon>
    </lineage>
</organism>
<name>F0VZP6_9STRA</name>
<dbReference type="Gene3D" id="3.40.50.410">
    <property type="entry name" value="von Willebrand factor, type A domain"/>
    <property type="match status" value="1"/>
</dbReference>
<evidence type="ECO:0000256" key="1">
    <source>
        <dbReference type="SAM" id="MobiDB-lite"/>
    </source>
</evidence>
<dbReference type="EMBL" id="FR824048">
    <property type="protein sequence ID" value="CCA14267.1"/>
    <property type="molecule type" value="Genomic_DNA"/>
</dbReference>
<feature type="compositionally biased region" description="Basic and acidic residues" evidence="1">
    <location>
        <begin position="1671"/>
        <end position="1691"/>
    </location>
</feature>
<protein>
    <submittedName>
        <fullName evidence="2">Uncharacterized protein AlNc14C3G375</fullName>
    </submittedName>
</protein>
<feature type="compositionally biased region" description="Basic and acidic residues" evidence="1">
    <location>
        <begin position="123"/>
        <end position="137"/>
    </location>
</feature>
<dbReference type="PANTHER" id="PTHR14918">
    <property type="entry name" value="KICSTOR COMPLEX PROTEIN SZT2"/>
    <property type="match status" value="1"/>
</dbReference>
<feature type="compositionally biased region" description="Polar residues" evidence="1">
    <location>
        <begin position="2328"/>
        <end position="2342"/>
    </location>
</feature>
<evidence type="ECO:0000313" key="2">
    <source>
        <dbReference type="EMBL" id="CCA14267.1"/>
    </source>
</evidence>
<dbReference type="GO" id="GO:0005777">
    <property type="term" value="C:peroxisome"/>
    <property type="evidence" value="ECO:0007669"/>
    <property type="project" value="InterPro"/>
</dbReference>
<proteinExistence type="predicted"/>
<dbReference type="InterPro" id="IPR036465">
    <property type="entry name" value="vWFA_dom_sf"/>
</dbReference>
<dbReference type="PANTHER" id="PTHR14918:SF3">
    <property type="entry name" value="KICSTOR COMPLEX PROTEIN SZT2"/>
    <property type="match status" value="1"/>
</dbReference>
<dbReference type="HOGENOM" id="CLU_224522_0_0_1"/>
<feature type="region of interest" description="Disordered" evidence="1">
    <location>
        <begin position="2311"/>
        <end position="2347"/>
    </location>
</feature>
<accession>F0VZP6</accession>
<reference evidence="2" key="2">
    <citation type="submission" date="2011-02" db="EMBL/GenBank/DDBJ databases">
        <authorList>
            <person name="MacLean D."/>
        </authorList>
    </citation>
    <scope>NUCLEOTIDE SEQUENCE</scope>
</reference>
<feature type="compositionally biased region" description="Basic and acidic residues" evidence="1">
    <location>
        <begin position="1892"/>
        <end position="1906"/>
    </location>
</feature>
<sequence length="4190" mass="475317">MDLSPSDRVNSVRELVFISEDTDGADTTNLSLWHAQVLLNQPSATKESSLPNPDNIEAVDERVEEAFMTSESDSERKHVRTQINNRRTMWNRQRQKEKLEDLWKVAAISYNEDSNLRNDMERNSVCHSSRSQEEQKEQPINSNGCLRRNLGTEVISFTPESKVSIIYEKYRCVFCLDFSPSTFSVDPNTGKVFSDSTCELIEIFLRDLTTKMMIGDLLFQPEIHLSILLQNIDPESLYVLIQGFALSTDNQHHLLGIIQDRLKLIENFWAFKMRNDLVGRNRKVDDELASRKTTMTSLSQTIRNAVYALNSLPKEAASFLVIITDGVVDQFDAYSYDGLLMQLVRHDINCHFIQLGGSEAPNQCFGYVRDTEFLRFLAKATGGNYWSLDALLQTSSRSDNCMVSKRSPSDLMRVSQIQDACLIRKSSLWRLTEPDFQIQRSHYMLSCDAKFLIPLKSYRLWREKVHDYRIVVDMDRIIEVRTREGFRISKLLPDQIDAEIHDPGISTSRREHGAEITRYIVFVLQWKQDVWIEYVISITKEASNPDQRIEATALPSYHEWYVKINIVAQVEFLHAFENCKNKSVGFKEGNESSKLNDSVIPGTPLSLHHFLRNVQDVDRVLLHLVTATVSSYITKSKEEGERSYYGFGTPSDMMPSRPHPVFGIIGNLSPVLWHRWFAVDRFEILQIIPNDMFIKSMYGSQNFSKTRNTGELENSHQFGRILAKNYPVSDQSFPNHKEPSPFKGSTPMPEPAINDVLHLLGTIQMNERVVSVITKWSSQRLAQDLFLKFLQPLPHRPSKLTSLHKQYVIVAQGDRLCGKVSHIDSNERMYSKTSRRKSPEQPFCIVRIERKNHVLTAFHVAFFSARPSLRKQTVSILKQSILAEINDAKSSLLAWHPSFQTIASSPSGGTITGGAAITKAAVACHRMISRLTAGLDILALYNEEQAKNKGPESCLPLNKQAGSAHPSCCGGSDIALRETFGSYMWHINWRWEFANSTELVKMMKHIHKSRIAAGFWVLDWHLRQRKDQIPHGKSRQAKSYNMAAADFGGRYQKYRNNATNFNNHDVNPPIWSKHRIQSALFNVESVTFGREILLEDKNGREQCILLQYGMLRVSETRLITSFWMEPHHGVMKPIIQDDFYRELHKNLDHAVGHERPMQKHQGILSLIVCVPTKSQEEPSNDYSTQGSHIQEKEADTKNIAARQSQAKTQSQMDISDKVSATSSVYGINPEIPKQEVNRAIHDAGQLYLCENDLLQLVTAFLFHCDRQVVASHHTFSILRSALRGVDALPQPNLKYRKIVGGEKSANQTEGTADSSNLLIPPFSTARLLSVSNRVTDQFLMYLEHENLVAELDSLEVDHVNEIVTHESGPTKPPMSSSNLHLYTMLKETLQSLSDFEVTWTDINGELVTKTFRAEDEKGLSVNRSERSIPLWITSHLSSSAFLEEWIPQYQLSQGRCFGKLINKHDILLSFLPSLEVMETRQKPKYSPADLSGGATTNRNEGNCAQSILSAVGAERKRSYKLRDWDNTYIQKTKKSTCGSSSSDDIVLYWQRRQSFREDYQSCQNNRHTCQYHQQPPNLKETPSTTKDHELCRNFSRESLYGADSHLLLRTKDEKFSTGFFQVAFYEIARKSLSYEPYQIDRRKIQEAAKDDENQATIYSQILPNIFTIIDRPPKEDKNKKKDYKFRSEHRQGNAPAGSGDRKDFLQSSAARQFREKMKRAHEHNFSRGVYISLREGTLVQQSDLMQAISSCLRFPLDIDITVLHRTLQATSTRPELFQLQNTYQKHHTTGVWDELMKRFKESFIQILLSDHLFKSICGTEYYVFVGNESIFEAEKVGQEDNVTQDNDDNGSDLCSLVQTDVLDTSQQYNESMSVSEDGTEDGVEHDHLQAQMNDKAHSSEIARDGQTENWNSDTMFRGDYSTRIQDGRQKKKEAVDLELNKDVAVATSNLSMPFFLRFEYVEVDTTTLKKESLLGESGLDKRYFRNVERPRPLFHRSHSTHSLIQPSIEEKRAVSNSSKALADQKTLQHGSLSEVVEWFEATSCSRIALRLITITLPNEELFDRYSNRRGNFQSVSADATSKLSQEDATKSQEIFGALPVFQRQVIKKLRQQMKEWCGVEILSILRTTHCITVPIAQLVSKLLQNLPHHLVTKVTYRLRFTTDIHESSETAQEIFARVFVQGNSYFDLFQCNDLHFVVRKNPESSPSSVSSETITEGADVNAKFTIPYWAYFFIRKGFVHMYMHSPKDSAIQPDLTSGKESFNKLLELTRLRLGVQCVCKRVNQILLLSQLHESRTCNVLLLSKPRVSAERNTTMGSGVSSSQNVSSTQKTHSAATTTNQHGNAELSRQRANTTFSDYMEEQNPSLDSDSFFWPGQFECPLQYSAFFKLHDRLAPNVALNMLCTSALEQFQVHNRRHLFVYRDRTGHVFYLKISVSETTSEAKEGRTQTKLNRLNRISPESTHIAPDSSNAGAVEPTMMKENGILLQVFGISDAGEEVTHELCRLFERKLDEATLLILMKLLGRNAKFQLSMADLSFLCPPMEEPHHVLWLGLPLDAQHAPTLMHIIGKVLCNVPYVRHVTNSGTISSGKGCSTERRHSRTRSRKLSEIFVSAPQSENCTNSHHKIPGNIPRKSEITHPAYLPPGELSENARALLAIKKVHDVSPVYLSYFEHQSSTHKQEKNDSSEAASDTMFVINLNPELRIAPPSFWKIGKGLIMLKIGMHDRDKSNHNVAETPDIDYLPHPMQDIDAPQHVKRRKRDESTLIIRMSLWARGNFDLEEVDKHLKNALQQAICDYYIQHSMCALRRPCLEHSAIKPDNLKVDAATLIEARKVEIEFSLMDMDYRKSLLDVSSRLRSMSTTEFRCKLPISADEIEYVVDEFAQLLENTLPIRFSPLIVSKLPSQKSFTVHSFESAAHEVWGDKGIRIFRIIPSGIVGTGSDVRPVISASNKSSSCTATLKKLAESEILMYTSSEHTNRFSQSTEDQKSLDNVDLFYYILEFSSNEGFRLFGYNISTALIELLLLHSSRILTWSSLRRTLSCSLSMVMCGLLWASPSGTRVIQPRELYINGGTKFVTPVTPKKIAVDYIELGRTVSNFVGQFRMQPALIDTSYLHLLESTSLGRYLREFGGIPSCNLSSTSSDLFDQSTIISRPRTKSNVSRQSSGTASCSAAIIGDLKRESSYQSLSQWSTSSELPSPMRSVALDYAEAPSPTKTTKTTSLGLNDNQVDIRLISSTPLPRTRENSIAANALLAARVRARGGTTSGSLSVSHSSRQRPCSTTVGIASSAGAPPSSGVKRVAVPPKQGGPIDSSGTSLRSPVAISESSVSQGHPSVSGQIRHYSIANPHLSSAENAISFHYRARSHARPPQSTNSVKSHSSEYTRTIDEGSWPIELKCVWGPQYRIKQSRSHANEELKVRTQSLDSSIKYIDSLRYTSERLNNQWAQYETQLSHYMTQLSLFNQLRIETEDQEGYTSGSRLLLECEHEYQYSSMTSNEIVESLMTAGHTLIQQRYHIVLDDCGTSKKPDVTRKASDNQIESLQMALQFVNLLSYKEEMIFTKEETSISQLHKEQTIKEISGDEGQHLLELRKRVSEDVNRLQTHSTEVFRREFLEQLLSFGFRQLQTAPLSTESSMYCSSASSTGVKSESDQFTAENAPQYFYYVYHPLYNNDHKDTQFSSQDTGRLDNGPQILLVLLKVRHANQFLDLNSVILFESDLHQLAPGIPYISETDLESLSGIGEIVDTAIKRIQTSLEVRTMIFECCLRCLSDFVYRFINMRHQSGGKTCWQSLIPFQNVIRSIRAVNNHFHSLAEHGKHACSTGENKRLISNESSSMLRSTMMQVSAHGLCSNNAIVNATLLLRYMASHPTRYGVSDLFHCGTPDTICCQSSTGTFTSSPLSTNATGSHDQNPSQAKNIAKSSNTLDTEFGDPVNMFGGYTLLMTLQEVSTQESDKNEQNVDPLEENCIQLFLLRTCPVNGYLDCDIMTMERAMEEAKQFVAEAFKLAGQHYERDLLWTRLLYHGNLNLTQDIAATYGLPIQTFQHEVGSQELDDCLRLSACTSIDNIEPQLRDMFLMPAVDWRKFIRHLHKMYAENELREYRFSEDSSTHLLLLCLDAGDLMIHLRVDGGQSRCTGTNQLELKEQIVTPIRVEICQREESSDQSFTASQRHAISKFVNLTVHWLWSLLLYD</sequence>
<feature type="region of interest" description="Disordered" evidence="1">
    <location>
        <begin position="123"/>
        <end position="143"/>
    </location>
</feature>
<feature type="region of interest" description="Disordered" evidence="1">
    <location>
        <begin position="1892"/>
        <end position="1924"/>
    </location>
</feature>
<gene>
    <name evidence="2" type="primary">AlNc14C3G375</name>
    <name evidence="2" type="ORF">ALNC14_004100</name>
</gene>